<comment type="caution">
    <text evidence="1">The sequence shown here is derived from an EMBL/GenBank/DDBJ whole genome shotgun (WGS) entry which is preliminary data.</text>
</comment>
<dbReference type="EMBL" id="PHEX01000053">
    <property type="protein sequence ID" value="PKQ27799.1"/>
    <property type="molecule type" value="Genomic_DNA"/>
</dbReference>
<organism evidence="1 2">
    <name type="scientific">Candidatus Anoxymicrobium japonicum</name>
    <dbReference type="NCBI Taxonomy" id="2013648"/>
    <lineage>
        <taxon>Bacteria</taxon>
        <taxon>Bacillati</taxon>
        <taxon>Actinomycetota</taxon>
        <taxon>Candidatus Geothermincolia</taxon>
        <taxon>Candidatus Geothermincolales</taxon>
        <taxon>Candidatus Anoxymicrobiaceae</taxon>
        <taxon>Candidatus Anoxymicrobium</taxon>
    </lineage>
</organism>
<dbReference type="Proteomes" id="UP000233654">
    <property type="component" value="Unassembled WGS sequence"/>
</dbReference>
<protein>
    <submittedName>
        <fullName evidence="1">Uncharacterized protein</fullName>
    </submittedName>
</protein>
<evidence type="ECO:0000313" key="1">
    <source>
        <dbReference type="EMBL" id="PKQ27799.1"/>
    </source>
</evidence>
<gene>
    <name evidence="1" type="ORF">CVT63_06130</name>
</gene>
<sequence length="125" mass="14057">MLNLIENALSIRSIRYSVANGRRGRKKTIDCGVARSAVYEISATNTGQKYVNISCRLAPVGGNGWYAKVMYPDRLCVLPGKTESIRVMLVVTSGEALRKTIRFKLRLRSNVSKLVKKFRFTARCQ</sequence>
<name>A0A2N3G504_9ACTN</name>
<reference evidence="1 2" key="1">
    <citation type="journal article" date="2017" name="ISME J.">
        <title>Potential for microbial H2 and metal transformations associated with novel bacteria and archaea in deep terrestrial subsurface sediments.</title>
        <authorList>
            <person name="Hernsdorf A.W."/>
            <person name="Amano Y."/>
            <person name="Miyakawa K."/>
            <person name="Ise K."/>
            <person name="Suzuki Y."/>
            <person name="Anantharaman K."/>
            <person name="Probst A."/>
            <person name="Burstein D."/>
            <person name="Thomas B.C."/>
            <person name="Banfield J.F."/>
        </authorList>
    </citation>
    <scope>NUCLEOTIDE SEQUENCE [LARGE SCALE GENOMIC DNA]</scope>
    <source>
        <strain evidence="1">HGW-Actinobacteria-3</strain>
    </source>
</reference>
<accession>A0A2N3G504</accession>
<proteinExistence type="predicted"/>
<evidence type="ECO:0000313" key="2">
    <source>
        <dbReference type="Proteomes" id="UP000233654"/>
    </source>
</evidence>
<dbReference type="AlphaFoldDB" id="A0A2N3G504"/>